<protein>
    <submittedName>
        <fullName evidence="2">Uncharacterized protein</fullName>
    </submittedName>
</protein>
<keyword evidence="3" id="KW-1185">Reference proteome</keyword>
<evidence type="ECO:0000313" key="3">
    <source>
        <dbReference type="Proteomes" id="UP001209540"/>
    </source>
</evidence>
<sequence>MLDGIQTFTYPDVTPAKLSLKRNNSLPPPLEMLSNGDLSSTSYFVSLSKNNNKIINGADPRMMPPPPRIAIVRNNKLMGRSVAVNAATSSTVRSRSLWNTTTTQDRIPCPPPTPPDSVASSENNIACESSPKQRNSLPLYPLPVFKNTYQKTISPILQRQIRL</sequence>
<evidence type="ECO:0000256" key="1">
    <source>
        <dbReference type="SAM" id="MobiDB-lite"/>
    </source>
</evidence>
<reference evidence="2" key="1">
    <citation type="journal article" date="2022" name="IScience">
        <title>Evolution of zygomycete secretomes and the origins of terrestrial fungal ecologies.</title>
        <authorList>
            <person name="Chang Y."/>
            <person name="Wang Y."/>
            <person name="Mondo S."/>
            <person name="Ahrendt S."/>
            <person name="Andreopoulos W."/>
            <person name="Barry K."/>
            <person name="Beard J."/>
            <person name="Benny G.L."/>
            <person name="Blankenship S."/>
            <person name="Bonito G."/>
            <person name="Cuomo C."/>
            <person name="Desiro A."/>
            <person name="Gervers K.A."/>
            <person name="Hundley H."/>
            <person name="Kuo A."/>
            <person name="LaButti K."/>
            <person name="Lang B.F."/>
            <person name="Lipzen A."/>
            <person name="O'Donnell K."/>
            <person name="Pangilinan J."/>
            <person name="Reynolds N."/>
            <person name="Sandor L."/>
            <person name="Smith M.E."/>
            <person name="Tsang A."/>
            <person name="Grigoriev I.V."/>
            <person name="Stajich J.E."/>
            <person name="Spatafora J.W."/>
        </authorList>
    </citation>
    <scope>NUCLEOTIDE SEQUENCE</scope>
    <source>
        <strain evidence="2">RSA 2281</strain>
    </source>
</reference>
<name>A0AAD5K6C4_9FUNG</name>
<reference evidence="2" key="2">
    <citation type="submission" date="2023-02" db="EMBL/GenBank/DDBJ databases">
        <authorList>
            <consortium name="DOE Joint Genome Institute"/>
            <person name="Mondo S.J."/>
            <person name="Chang Y."/>
            <person name="Wang Y."/>
            <person name="Ahrendt S."/>
            <person name="Andreopoulos W."/>
            <person name="Barry K."/>
            <person name="Beard J."/>
            <person name="Benny G.L."/>
            <person name="Blankenship S."/>
            <person name="Bonito G."/>
            <person name="Cuomo C."/>
            <person name="Desiro A."/>
            <person name="Gervers K.A."/>
            <person name="Hundley H."/>
            <person name="Kuo A."/>
            <person name="LaButti K."/>
            <person name="Lang B.F."/>
            <person name="Lipzen A."/>
            <person name="O'Donnell K."/>
            <person name="Pangilinan J."/>
            <person name="Reynolds N."/>
            <person name="Sandor L."/>
            <person name="Smith M.W."/>
            <person name="Tsang A."/>
            <person name="Grigoriev I.V."/>
            <person name="Stajich J.E."/>
            <person name="Spatafora J.W."/>
        </authorList>
    </citation>
    <scope>NUCLEOTIDE SEQUENCE</scope>
    <source>
        <strain evidence="2">RSA 2281</strain>
    </source>
</reference>
<dbReference type="Proteomes" id="UP001209540">
    <property type="component" value="Unassembled WGS sequence"/>
</dbReference>
<organism evidence="2 3">
    <name type="scientific">Phascolomyces articulosus</name>
    <dbReference type="NCBI Taxonomy" id="60185"/>
    <lineage>
        <taxon>Eukaryota</taxon>
        <taxon>Fungi</taxon>
        <taxon>Fungi incertae sedis</taxon>
        <taxon>Mucoromycota</taxon>
        <taxon>Mucoromycotina</taxon>
        <taxon>Mucoromycetes</taxon>
        <taxon>Mucorales</taxon>
        <taxon>Lichtheimiaceae</taxon>
        <taxon>Phascolomyces</taxon>
    </lineage>
</organism>
<dbReference type="EMBL" id="JAIXMP010000007">
    <property type="protein sequence ID" value="KAI9270743.1"/>
    <property type="molecule type" value="Genomic_DNA"/>
</dbReference>
<evidence type="ECO:0000313" key="2">
    <source>
        <dbReference type="EMBL" id="KAI9270743.1"/>
    </source>
</evidence>
<dbReference type="AlphaFoldDB" id="A0AAD5K6C4"/>
<feature type="region of interest" description="Disordered" evidence="1">
    <location>
        <begin position="100"/>
        <end position="133"/>
    </location>
</feature>
<accession>A0AAD5K6C4</accession>
<comment type="caution">
    <text evidence="2">The sequence shown here is derived from an EMBL/GenBank/DDBJ whole genome shotgun (WGS) entry which is preliminary data.</text>
</comment>
<gene>
    <name evidence="2" type="ORF">BDA99DRAFT_557547</name>
</gene>
<feature type="compositionally biased region" description="Polar residues" evidence="1">
    <location>
        <begin position="118"/>
        <end position="133"/>
    </location>
</feature>
<proteinExistence type="predicted"/>